<evidence type="ECO:0000256" key="3">
    <source>
        <dbReference type="ARBA" id="ARBA00022448"/>
    </source>
</evidence>
<feature type="transmembrane region" description="Helical" evidence="9">
    <location>
        <begin position="47"/>
        <end position="71"/>
    </location>
</feature>
<dbReference type="GO" id="GO:0005524">
    <property type="term" value="F:ATP binding"/>
    <property type="evidence" value="ECO:0007669"/>
    <property type="project" value="UniProtKB-KW"/>
</dbReference>
<evidence type="ECO:0000259" key="11">
    <source>
        <dbReference type="PROSITE" id="PS50929"/>
    </source>
</evidence>
<feature type="transmembrane region" description="Helical" evidence="9">
    <location>
        <begin position="816"/>
        <end position="832"/>
    </location>
</feature>
<keyword evidence="6" id="KW-0067">ATP-binding</keyword>
<keyword evidence="4 9" id="KW-0812">Transmembrane</keyword>
<comment type="similarity">
    <text evidence="2">Belongs to the ABC transporter superfamily. ABCB family. Multidrug resistance exporter (TC 3.A.1.201) subfamily.</text>
</comment>
<dbReference type="Gene3D" id="1.20.1560.10">
    <property type="entry name" value="ABC transporter type 1, transmembrane domain"/>
    <property type="match status" value="1"/>
</dbReference>
<dbReference type="InterPro" id="IPR011527">
    <property type="entry name" value="ABC1_TM_dom"/>
</dbReference>
<organism evidence="12 13">
    <name type="scientific">Nezara viridula</name>
    <name type="common">Southern green stink bug</name>
    <name type="synonym">Cimex viridulus</name>
    <dbReference type="NCBI Taxonomy" id="85310"/>
    <lineage>
        <taxon>Eukaryota</taxon>
        <taxon>Metazoa</taxon>
        <taxon>Ecdysozoa</taxon>
        <taxon>Arthropoda</taxon>
        <taxon>Hexapoda</taxon>
        <taxon>Insecta</taxon>
        <taxon>Pterygota</taxon>
        <taxon>Neoptera</taxon>
        <taxon>Paraneoptera</taxon>
        <taxon>Hemiptera</taxon>
        <taxon>Heteroptera</taxon>
        <taxon>Panheteroptera</taxon>
        <taxon>Pentatomomorpha</taxon>
        <taxon>Pentatomoidea</taxon>
        <taxon>Pentatomidae</taxon>
        <taxon>Pentatominae</taxon>
        <taxon>Nezara</taxon>
    </lineage>
</organism>
<gene>
    <name evidence="12" type="ORF">NEZAVI_LOCUS5058</name>
</gene>
<keyword evidence="3" id="KW-0813">Transport</keyword>
<evidence type="ECO:0000256" key="5">
    <source>
        <dbReference type="ARBA" id="ARBA00022741"/>
    </source>
</evidence>
<feature type="domain" description="ABC transporter" evidence="10">
    <location>
        <begin position="379"/>
        <end position="615"/>
    </location>
</feature>
<evidence type="ECO:0000256" key="7">
    <source>
        <dbReference type="ARBA" id="ARBA00022989"/>
    </source>
</evidence>
<evidence type="ECO:0000313" key="12">
    <source>
        <dbReference type="EMBL" id="CAH1394585.1"/>
    </source>
</evidence>
<dbReference type="EMBL" id="OV725079">
    <property type="protein sequence ID" value="CAH1394585.1"/>
    <property type="molecule type" value="Genomic_DNA"/>
</dbReference>
<name>A0A9P0EDP8_NEZVI</name>
<dbReference type="GO" id="GO:0016887">
    <property type="term" value="F:ATP hydrolysis activity"/>
    <property type="evidence" value="ECO:0007669"/>
    <property type="project" value="InterPro"/>
</dbReference>
<keyword evidence="8 9" id="KW-0472">Membrane</keyword>
<feature type="transmembrane region" description="Helical" evidence="9">
    <location>
        <begin position="714"/>
        <end position="743"/>
    </location>
</feature>
<dbReference type="PROSITE" id="PS50929">
    <property type="entry name" value="ABC_TM1F"/>
    <property type="match status" value="2"/>
</dbReference>
<evidence type="ECO:0000256" key="4">
    <source>
        <dbReference type="ARBA" id="ARBA00022692"/>
    </source>
</evidence>
<dbReference type="InterPro" id="IPR036640">
    <property type="entry name" value="ABC1_TM_sf"/>
</dbReference>
<reference evidence="12" key="1">
    <citation type="submission" date="2022-01" db="EMBL/GenBank/DDBJ databases">
        <authorList>
            <person name="King R."/>
        </authorList>
    </citation>
    <scope>NUCLEOTIDE SEQUENCE</scope>
</reference>
<feature type="transmembrane region" description="Helical" evidence="9">
    <location>
        <begin position="930"/>
        <end position="952"/>
    </location>
</feature>
<dbReference type="PANTHER" id="PTHR43394:SF18">
    <property type="entry name" value="ABC TRANSPORTER B FAMILY MEMBER 11-LIKE"/>
    <property type="match status" value="1"/>
</dbReference>
<dbReference type="Gene3D" id="3.40.50.300">
    <property type="entry name" value="P-loop containing nucleotide triphosphate hydrolases"/>
    <property type="match status" value="2"/>
</dbReference>
<feature type="domain" description="ABC transporter" evidence="10">
    <location>
        <begin position="992"/>
        <end position="1229"/>
    </location>
</feature>
<dbReference type="AlphaFoldDB" id="A0A9P0EDP8"/>
<evidence type="ECO:0000256" key="2">
    <source>
        <dbReference type="ARBA" id="ARBA00007577"/>
    </source>
</evidence>
<evidence type="ECO:0000256" key="8">
    <source>
        <dbReference type="ARBA" id="ARBA00023136"/>
    </source>
</evidence>
<proteinExistence type="inferred from homology"/>
<dbReference type="SUPFAM" id="SSF90123">
    <property type="entry name" value="ABC transporter transmembrane region"/>
    <property type="match status" value="2"/>
</dbReference>
<evidence type="ECO:0000259" key="10">
    <source>
        <dbReference type="PROSITE" id="PS50893"/>
    </source>
</evidence>
<feature type="transmembrane region" description="Helical" evidence="9">
    <location>
        <begin position="792"/>
        <end position="810"/>
    </location>
</feature>
<dbReference type="GO" id="GO:0015421">
    <property type="term" value="F:ABC-type oligopeptide transporter activity"/>
    <property type="evidence" value="ECO:0007669"/>
    <property type="project" value="TreeGrafter"/>
</dbReference>
<keyword evidence="7 9" id="KW-1133">Transmembrane helix</keyword>
<feature type="domain" description="ABC transmembrane type-1" evidence="11">
    <location>
        <begin position="672"/>
        <end position="961"/>
    </location>
</feature>
<accession>A0A9P0EDP8</accession>
<dbReference type="PANTHER" id="PTHR43394">
    <property type="entry name" value="ATP-DEPENDENT PERMEASE MDL1, MITOCHONDRIAL"/>
    <property type="match status" value="1"/>
</dbReference>
<evidence type="ECO:0000256" key="1">
    <source>
        <dbReference type="ARBA" id="ARBA00004141"/>
    </source>
</evidence>
<dbReference type="GO" id="GO:0005743">
    <property type="term" value="C:mitochondrial inner membrane"/>
    <property type="evidence" value="ECO:0007669"/>
    <property type="project" value="TreeGrafter"/>
</dbReference>
<evidence type="ECO:0000313" key="13">
    <source>
        <dbReference type="Proteomes" id="UP001152798"/>
    </source>
</evidence>
<feature type="transmembrane region" description="Helical" evidence="9">
    <location>
        <begin position="177"/>
        <end position="196"/>
    </location>
</feature>
<dbReference type="Pfam" id="PF00005">
    <property type="entry name" value="ABC_tran"/>
    <property type="match status" value="2"/>
</dbReference>
<feature type="transmembrane region" description="Helical" evidence="9">
    <location>
        <begin position="316"/>
        <end position="336"/>
    </location>
</feature>
<feature type="transmembrane region" description="Helical" evidence="9">
    <location>
        <begin position="287"/>
        <end position="304"/>
    </location>
</feature>
<dbReference type="PROSITE" id="PS50893">
    <property type="entry name" value="ABC_TRANSPORTER_2"/>
    <property type="match status" value="2"/>
</dbReference>
<evidence type="ECO:0000256" key="9">
    <source>
        <dbReference type="SAM" id="Phobius"/>
    </source>
</evidence>
<dbReference type="InterPro" id="IPR003593">
    <property type="entry name" value="AAA+_ATPase"/>
</dbReference>
<dbReference type="InterPro" id="IPR017871">
    <property type="entry name" value="ABC_transporter-like_CS"/>
</dbReference>
<feature type="transmembrane region" description="Helical" evidence="9">
    <location>
        <begin position="202"/>
        <end position="220"/>
    </location>
</feature>
<dbReference type="InterPro" id="IPR027417">
    <property type="entry name" value="P-loop_NTPase"/>
</dbReference>
<feature type="transmembrane region" description="Helical" evidence="9">
    <location>
        <begin position="101"/>
        <end position="123"/>
    </location>
</feature>
<dbReference type="InterPro" id="IPR003439">
    <property type="entry name" value="ABC_transporter-like_ATP-bd"/>
</dbReference>
<keyword evidence="5" id="KW-0547">Nucleotide-binding</keyword>
<feature type="domain" description="ABC transmembrane type-1" evidence="11">
    <location>
        <begin position="53"/>
        <end position="344"/>
    </location>
</feature>
<dbReference type="CDD" id="cd03249">
    <property type="entry name" value="ABC_MTABC3_MDL1_MDL2"/>
    <property type="match status" value="2"/>
</dbReference>
<evidence type="ECO:0000256" key="6">
    <source>
        <dbReference type="ARBA" id="ARBA00022840"/>
    </source>
</evidence>
<feature type="transmembrane region" description="Helical" evidence="9">
    <location>
        <begin position="669"/>
        <end position="694"/>
    </location>
</feature>
<protein>
    <submittedName>
        <fullName evidence="12">Uncharacterized protein</fullName>
    </submittedName>
</protein>
<dbReference type="SMART" id="SM00382">
    <property type="entry name" value="AAA"/>
    <property type="match status" value="2"/>
</dbReference>
<comment type="subcellular location">
    <subcellularLocation>
        <location evidence="1">Membrane</location>
        <topology evidence="1">Multi-pass membrane protein</topology>
    </subcellularLocation>
</comment>
<dbReference type="PROSITE" id="PS00211">
    <property type="entry name" value="ABC_TRANSPORTER_1"/>
    <property type="match status" value="2"/>
</dbReference>
<dbReference type="OrthoDB" id="6500128at2759"/>
<dbReference type="InterPro" id="IPR039421">
    <property type="entry name" value="Type_1_exporter"/>
</dbReference>
<keyword evidence="13" id="KW-1185">Reference proteome</keyword>
<feature type="transmembrane region" description="Helical" evidence="9">
    <location>
        <begin position="892"/>
        <end position="918"/>
    </location>
</feature>
<dbReference type="GO" id="GO:0090374">
    <property type="term" value="P:oligopeptide export from mitochondrion"/>
    <property type="evidence" value="ECO:0007669"/>
    <property type="project" value="TreeGrafter"/>
</dbReference>
<dbReference type="Pfam" id="PF00664">
    <property type="entry name" value="ABC_membrane"/>
    <property type="match status" value="2"/>
</dbReference>
<dbReference type="Proteomes" id="UP001152798">
    <property type="component" value="Chromosome 3"/>
</dbReference>
<dbReference type="FunFam" id="3.40.50.300:FF:000205">
    <property type="entry name" value="ABC transporter B family member 4"/>
    <property type="match status" value="2"/>
</dbReference>
<sequence length="1229" mass="137780">MKNLFRIWNRSQTVYEIDQKNNFRKNELGKLRTVYKILCHASKNDNIILASSILSACIIACMAPVTMYSLISPVLKVFLKVETLGNPYHVNMTAEIPMVRLYGYGYCAIGFVTLILSIIQIMASEIASRNIMAKIKTAYLSKMLSIETAWYDKSQEQFVYTVSHDLQKMIVLFDTEMTNAAEMVSYFIFGCISGIVVSWRVALLSLGLMLLTMLALYFILQVSKKKGNLREEYIKKCTKIASEVLGNARTVAAYGGEYGEIERYKSSLKMANKYGLQHTTVISAGKAFTYFQLCIIYIVAYYFSVQLYLMDDFDPAYLVCILSIQINSLYNCTYMLSTISDIYMVLDSVQRVINFLDTETSYSKSLEQGIEPDTFTADISFRHVQFSYPTNLHTKVLHDLTLDIEPGKVTAVVGTSGAGKSTIVSLISRLYDVSAGQILIGGVDIKKLNVSWLRNQIGVVTQEPTLFDTSIEENIRYGKTTATLDEIVEAAKISNAHEFINKLPSGYGSIVGEGGTKLSGGQKQRIAIARAIVRKPKLLLLDEATSALDSHSEGIVQEALDNAMRGRTTVIVAHRMSTVQKADVIYAMKDGRVVEKGSHSELMELGRYYYSLATTQELEEKDKVVSLNKTDVLREESVEESTPFDEENIEFPHEDKILRLKTKNLKMMVVWLFTALFATITSTFLPTFHYIFSLLCQSFTYARDEIMHVAMVDIGYLFGLAVITFFSVIFSDVMSTIATQIWLGKLQKKAFNKIVSIDISWFDWRGNSPNDCLEILTNSPTLIESVTGDRGAHVLIFMLSLIFTLVYSFLVSVSVSLANLPLFLIIILLNCLRLKTRDADARVAALTTRSTKVATEYVQSVKTIQILNCQKYVVNQYQDMLARSKKEAMGSIAWYAVVYSFSKTLIRWTLAILFFYGVDVIARDNNVRGTYLIGVAGTLSVASSLIGPALIVTSNYPSARQAIKQLYRIAYSRKVLTTLTDQGIKPEISGNIEFQDVRFSYPTRKKVQVLKELNLKIEAGKTIALAGDSGCGKSTIVSLLERFYLPNEGKILIDGNDINDINVRYLRSQMGLVSQEPVLFDMTIKENILYGLEEKVTMDKIIEAAKIANIHNFIMKLPQAYDTSVGERGSKLSGGQKQRIAIARAVLRNPKILLLDEATSALDTENEKVVQEALENASVGRTTIVIAHRLSTIRKADKIVVIQSGVVVEEGNHEQLMEMRSHYFNMINR</sequence>
<dbReference type="SUPFAM" id="SSF52540">
    <property type="entry name" value="P-loop containing nucleoside triphosphate hydrolases"/>
    <property type="match status" value="2"/>
</dbReference>